<dbReference type="Gene3D" id="3.40.50.2000">
    <property type="entry name" value="Glycogen Phosphorylase B"/>
    <property type="match status" value="5"/>
</dbReference>
<organism evidence="7 8">
    <name type="scientific">Alistipes ihumii AP11</name>
    <dbReference type="NCBI Taxonomy" id="1211813"/>
    <lineage>
        <taxon>Bacteria</taxon>
        <taxon>Pseudomonadati</taxon>
        <taxon>Bacteroidota</taxon>
        <taxon>Bacteroidia</taxon>
        <taxon>Bacteroidales</taxon>
        <taxon>Rikenellaceae</taxon>
        <taxon>Alistipes</taxon>
    </lineage>
</organism>
<evidence type="ECO:0000256" key="2">
    <source>
        <dbReference type="ARBA" id="ARBA00006047"/>
    </source>
</evidence>
<evidence type="ECO:0000259" key="6">
    <source>
        <dbReference type="Pfam" id="PF11897"/>
    </source>
</evidence>
<feature type="domain" description="DUF3417" evidence="6">
    <location>
        <begin position="589"/>
        <end position="690"/>
    </location>
</feature>
<keyword evidence="4" id="KW-0328">Glycosyltransferase</keyword>
<protein>
    <submittedName>
        <fullName evidence="7">Alpha-glucan family phosphorylase</fullName>
    </submittedName>
</protein>
<dbReference type="InterPro" id="IPR008631">
    <property type="entry name" value="Glycogen_synth"/>
</dbReference>
<dbReference type="Pfam" id="PF00343">
    <property type="entry name" value="Phosphorylase"/>
    <property type="match status" value="1"/>
</dbReference>
<evidence type="ECO:0000256" key="5">
    <source>
        <dbReference type="ARBA" id="ARBA00022679"/>
    </source>
</evidence>
<dbReference type="Proteomes" id="UP001059295">
    <property type="component" value="Chromosome"/>
</dbReference>
<accession>A0ABY5UXT7</accession>
<dbReference type="PANTHER" id="PTHR42655">
    <property type="entry name" value="GLYCOGEN PHOSPHORYLASE"/>
    <property type="match status" value="1"/>
</dbReference>
<dbReference type="PANTHER" id="PTHR42655:SF1">
    <property type="entry name" value="GLYCOGEN PHOSPHORYLASE"/>
    <property type="match status" value="1"/>
</dbReference>
<name>A0ABY5UXT7_9BACT</name>
<dbReference type="Pfam" id="PF11897">
    <property type="entry name" value="DUF3417"/>
    <property type="match status" value="1"/>
</dbReference>
<dbReference type="InterPro" id="IPR052182">
    <property type="entry name" value="Glycogen/Maltodextrin_Phosph"/>
</dbReference>
<keyword evidence="8" id="KW-1185">Reference proteome</keyword>
<dbReference type="InterPro" id="IPR024517">
    <property type="entry name" value="Glycogen_phosphorylase_DUF3417"/>
</dbReference>
<sequence>MQKRSNEVKMTPDYLFEVSWEVCNKVGGIHTVIATKALTITEQLGDRYILIGPDVHREDVNLEFEEDSELLKDWRQALFTNDNIRVKIGHWKVKGSPIAILVDFSQFFSSKDDVLKFLWESYRVDSISGQWDYIEPVLFGSAAGKVIESYVNFFCKATDRVTAHFHEWMTSSGGLYLQKHSPYVASVFTTHATVMGRSIAGNGMPLYGDMPRLNADDLARRFGVVAKHSLEKTAAANYDCFTTVSNLTAKECKYLLGKEVDLVTPNGFEDDFVWPQPELDAKRAASRKQMIEIAEICLGIHYDTEPLIVGTSGRYEFKNKGLDVFVDSLLKLSESASLPRPVLAYVTVPAGNLGPRKDLQAHLKDPGSPIDPTVIRNLTHYLSAPEWDPIIGRIKNSRLQDPSCPVQLIFVPSYLNGNDGIFDKHYYELLCGMDVTVFASYYEPWGYTPLESIAFSVPTITTSLTGFGQWVAEKLDEHKGVDVISRNDTNDSEVVEKISAVLARFSMMNAAEYDTYRASALEISKIALWENLIEFYYRAYDRALDRMNTRTHRAVYDGGGAFNEQINFVKQQLVPNTPTWRRLMVERKLPERLHPLEELSKNLWWSWTMGAHELFEYIDNDLWIRCEKNPINFLDKLKYPRLLALEKDEIFLGKMDAVHAQFKDYMKEKSHAKGPRIAYFSMEYGLHSSLKIYSGGLGILAGDYLKEASDKNVPMVAVGLLYRYGYFTQKLSASGEQEVSYEAQNFAKLPISPVRDAQGNWQSIQIAFPGRVVTARIWRCDVGRTELYLLDTDHDLNQSEDRSITYHLYGGDWENRLKQEMLLGIGGIRALNAMGIRQDVYHCNEGHAAFTGIERIRNLIHNDKLSFSEALEVVRSSSLFTTHTPVPAGHDAFPESMIRQYMSHYPDRLEITWDQFINLGKTNPNDPNEKFSMSFLACNLSQEVNGVSWLHGEVSKEILGGMWPGYFKDELHIGYVTNGVHFPTWCAANLKRLYAKYFGEGFRNKDYRIAAWQKVHDITDRELWDARLVLKNKLIDHIRKRVSDPKQFRFDSPRQMIRIQESLRPDVLTIGFARRFATYKRANLLFTNLDRLDSIVNNPERPVQFIFAGKAHPNDKPGQDLIKRIVEVAAMPQFTGKIIFLQNYDMELARRMVQGVDVWLNTPTRPLEASGTSGEKAVMNGVLQFSVLDGWWVEGYKKGGGWMLPMERTFENQDFQNEMDAELIYNTIEEEIAPLYYRRDENNVPHDWVESIKVCVADIAANFTTNRMLNDYEERFYRKLHERHERMVAEDFRMAREIAAWKRRVSSAWDKVHVVNTEQFNMDKEAILIGHGYDVEVVVDIDGLRPEDIGVEMILADQITDNKNVRVIAKRELTFVRQDGSRAFYSVRSTPESTGSFDMAIRVFPKNDKLPHRMDFALVKWA</sequence>
<dbReference type="EMBL" id="CP102294">
    <property type="protein sequence ID" value="UWN56737.1"/>
    <property type="molecule type" value="Genomic_DNA"/>
</dbReference>
<keyword evidence="5" id="KW-0808">Transferase</keyword>
<evidence type="ECO:0000256" key="4">
    <source>
        <dbReference type="ARBA" id="ARBA00022676"/>
    </source>
</evidence>
<evidence type="ECO:0000256" key="3">
    <source>
        <dbReference type="ARBA" id="ARBA00022533"/>
    </source>
</evidence>
<keyword evidence="3" id="KW-0021">Allosteric enzyme</keyword>
<dbReference type="NCBIfam" id="TIGR02094">
    <property type="entry name" value="more_P_ylases"/>
    <property type="match status" value="1"/>
</dbReference>
<dbReference type="InterPro" id="IPR011834">
    <property type="entry name" value="Agluc_phsphrylas"/>
</dbReference>
<evidence type="ECO:0000313" key="7">
    <source>
        <dbReference type="EMBL" id="UWN56737.1"/>
    </source>
</evidence>
<dbReference type="Pfam" id="PF05693">
    <property type="entry name" value="Glycogen_syn"/>
    <property type="match status" value="2"/>
</dbReference>
<dbReference type="SUPFAM" id="SSF53756">
    <property type="entry name" value="UDP-Glycosyltransferase/glycogen phosphorylase"/>
    <property type="match status" value="2"/>
</dbReference>
<proteinExistence type="inferred from homology"/>
<dbReference type="InterPro" id="IPR000811">
    <property type="entry name" value="Glyco_trans_35"/>
</dbReference>
<dbReference type="GeneID" id="82891821"/>
<evidence type="ECO:0000313" key="8">
    <source>
        <dbReference type="Proteomes" id="UP001059295"/>
    </source>
</evidence>
<dbReference type="RefSeq" id="WP_019246884.1">
    <property type="nucleotide sequence ID" value="NZ_CAPH01000023.1"/>
</dbReference>
<evidence type="ECO:0000256" key="1">
    <source>
        <dbReference type="ARBA" id="ARBA00001275"/>
    </source>
</evidence>
<gene>
    <name evidence="7" type="primary">glgP</name>
    <name evidence="7" type="ORF">NQ491_08765</name>
</gene>
<reference evidence="7" key="1">
    <citation type="journal article" date="2022" name="Cell">
        <title>Design, construction, and in vivo augmentation of a complex gut microbiome.</title>
        <authorList>
            <person name="Cheng A.G."/>
            <person name="Ho P.Y."/>
            <person name="Aranda-Diaz A."/>
            <person name="Jain S."/>
            <person name="Yu F.B."/>
            <person name="Meng X."/>
            <person name="Wang M."/>
            <person name="Iakiviak M."/>
            <person name="Nagashima K."/>
            <person name="Zhao A."/>
            <person name="Murugkar P."/>
            <person name="Patil A."/>
            <person name="Atabakhsh K."/>
            <person name="Weakley A."/>
            <person name="Yan J."/>
            <person name="Brumbaugh A.R."/>
            <person name="Higginbottom S."/>
            <person name="Dimas A."/>
            <person name="Shiver A.L."/>
            <person name="Deutschbauer A."/>
            <person name="Neff N."/>
            <person name="Sonnenburg J.L."/>
            <person name="Huang K.C."/>
            <person name="Fischbach M.A."/>
        </authorList>
    </citation>
    <scope>NUCLEOTIDE SEQUENCE</scope>
    <source>
        <strain evidence="7">AP11</strain>
    </source>
</reference>
<comment type="similarity">
    <text evidence="2">Belongs to the glycogen phosphorylase family.</text>
</comment>
<comment type="catalytic activity">
    <reaction evidence="1">
        <text>[(1-&gt;4)-alpha-D-glucosyl](n) + phosphate = [(1-&gt;4)-alpha-D-glucosyl](n-1) + alpha-D-glucose 1-phosphate</text>
        <dbReference type="Rhea" id="RHEA:41732"/>
        <dbReference type="Rhea" id="RHEA-COMP:9584"/>
        <dbReference type="Rhea" id="RHEA-COMP:9586"/>
        <dbReference type="ChEBI" id="CHEBI:15444"/>
        <dbReference type="ChEBI" id="CHEBI:43474"/>
        <dbReference type="ChEBI" id="CHEBI:58601"/>
        <dbReference type="EC" id="2.4.1.1"/>
    </reaction>
</comment>